<dbReference type="Pfam" id="PF00106">
    <property type="entry name" value="adh_short"/>
    <property type="match status" value="1"/>
</dbReference>
<protein>
    <submittedName>
        <fullName evidence="3">Short-subunit dehydrogenase</fullName>
    </submittedName>
</protein>
<dbReference type="PRINTS" id="PR00081">
    <property type="entry name" value="GDHRDH"/>
</dbReference>
<evidence type="ECO:0000313" key="4">
    <source>
        <dbReference type="Proteomes" id="UP000256269"/>
    </source>
</evidence>
<dbReference type="CDD" id="cd05233">
    <property type="entry name" value="SDR_c"/>
    <property type="match status" value="1"/>
</dbReference>
<dbReference type="InterPro" id="IPR036291">
    <property type="entry name" value="NAD(P)-bd_dom_sf"/>
</dbReference>
<accession>A0A3E0H857</accession>
<sequence length="209" mass="21695">MSTPLNPLAVVTGASGGIGLELAHQLAENGFDLVVSAEDDGLPLAADALRASNVAVEAVRGDLSRPERVEQLVGRVTMTGRPVEALVVNTGGAVPGPFVAESTLDEQLTAVDLNVRSAVHLTKRLVPTMTARGSGRVLFTSSIAAGPFRTVGNAATAFLRAFAESLREELWDSGVTVTALIPETDDPEAVAKQGYEAMMADEKVAGSVE</sequence>
<dbReference type="Gene3D" id="3.40.50.720">
    <property type="entry name" value="NAD(P)-binding Rossmann-like Domain"/>
    <property type="match status" value="1"/>
</dbReference>
<evidence type="ECO:0000256" key="2">
    <source>
        <dbReference type="ARBA" id="ARBA00023002"/>
    </source>
</evidence>
<evidence type="ECO:0000256" key="1">
    <source>
        <dbReference type="ARBA" id="ARBA00006484"/>
    </source>
</evidence>
<organism evidence="3 4">
    <name type="scientific">Kutzneria buriramensis</name>
    <dbReference type="NCBI Taxonomy" id="1045776"/>
    <lineage>
        <taxon>Bacteria</taxon>
        <taxon>Bacillati</taxon>
        <taxon>Actinomycetota</taxon>
        <taxon>Actinomycetes</taxon>
        <taxon>Pseudonocardiales</taxon>
        <taxon>Pseudonocardiaceae</taxon>
        <taxon>Kutzneria</taxon>
    </lineage>
</organism>
<keyword evidence="2" id="KW-0560">Oxidoreductase</keyword>
<keyword evidence="4" id="KW-1185">Reference proteome</keyword>
<comment type="caution">
    <text evidence="3">The sequence shown here is derived from an EMBL/GenBank/DDBJ whole genome shotgun (WGS) entry which is preliminary data.</text>
</comment>
<dbReference type="OrthoDB" id="9797538at2"/>
<dbReference type="AlphaFoldDB" id="A0A3E0H857"/>
<dbReference type="RefSeq" id="WP_116178650.1">
    <property type="nucleotide sequence ID" value="NZ_CP144375.1"/>
</dbReference>
<dbReference type="InterPro" id="IPR002347">
    <property type="entry name" value="SDR_fam"/>
</dbReference>
<dbReference type="PANTHER" id="PTHR44196">
    <property type="entry name" value="DEHYDROGENASE/REDUCTASE SDR FAMILY MEMBER 7B"/>
    <property type="match status" value="1"/>
</dbReference>
<dbReference type="Proteomes" id="UP000256269">
    <property type="component" value="Unassembled WGS sequence"/>
</dbReference>
<dbReference type="PANTHER" id="PTHR44196:SF2">
    <property type="entry name" value="SHORT-CHAIN DEHYDROGENASE-RELATED"/>
    <property type="match status" value="1"/>
</dbReference>
<dbReference type="GO" id="GO:0016020">
    <property type="term" value="C:membrane"/>
    <property type="evidence" value="ECO:0007669"/>
    <property type="project" value="TreeGrafter"/>
</dbReference>
<dbReference type="SUPFAM" id="SSF51735">
    <property type="entry name" value="NAD(P)-binding Rossmann-fold domains"/>
    <property type="match status" value="1"/>
</dbReference>
<proteinExistence type="inferred from homology"/>
<dbReference type="GO" id="GO:0016491">
    <property type="term" value="F:oxidoreductase activity"/>
    <property type="evidence" value="ECO:0007669"/>
    <property type="project" value="UniProtKB-KW"/>
</dbReference>
<reference evidence="3 4" key="1">
    <citation type="submission" date="2018-08" db="EMBL/GenBank/DDBJ databases">
        <title>Genomic Encyclopedia of Archaeal and Bacterial Type Strains, Phase II (KMG-II): from individual species to whole genera.</title>
        <authorList>
            <person name="Goeker M."/>
        </authorList>
    </citation>
    <scope>NUCLEOTIDE SEQUENCE [LARGE SCALE GENOMIC DNA]</scope>
    <source>
        <strain evidence="3 4">DSM 45791</strain>
    </source>
</reference>
<dbReference type="EMBL" id="QUNO01000013">
    <property type="protein sequence ID" value="REH39314.1"/>
    <property type="molecule type" value="Genomic_DNA"/>
</dbReference>
<name>A0A3E0H857_9PSEU</name>
<comment type="similarity">
    <text evidence="1">Belongs to the short-chain dehydrogenases/reductases (SDR) family.</text>
</comment>
<evidence type="ECO:0000313" key="3">
    <source>
        <dbReference type="EMBL" id="REH39314.1"/>
    </source>
</evidence>
<gene>
    <name evidence="3" type="ORF">BCF44_113169</name>
</gene>